<keyword evidence="3" id="KW-1003">Cell membrane</keyword>
<evidence type="ECO:0000256" key="2">
    <source>
        <dbReference type="ARBA" id="ARBA00006679"/>
    </source>
</evidence>
<dbReference type="EMBL" id="AP023086">
    <property type="protein sequence ID" value="BCD96485.1"/>
    <property type="molecule type" value="Genomic_DNA"/>
</dbReference>
<evidence type="ECO:0000313" key="9">
    <source>
        <dbReference type="Proteomes" id="UP001320119"/>
    </source>
</evidence>
<evidence type="ECO:0000256" key="6">
    <source>
        <dbReference type="ARBA" id="ARBA00023136"/>
    </source>
</evidence>
<evidence type="ECO:0000256" key="7">
    <source>
        <dbReference type="SAM" id="Phobius"/>
    </source>
</evidence>
<feature type="transmembrane region" description="Helical" evidence="7">
    <location>
        <begin position="69"/>
        <end position="91"/>
    </location>
</feature>
<sequence length="153" mass="16899">MNTIAHRAINFHDKAVDLLARSHSVVAVLVRLYLAHVFFNAGLTKINDWETTLFLFEYEYAVPLLSSEISAFLATAAELVLPVLLVAGLLTRVAAFGLFVLNIVAVISLQEIAVAALYLHILWGILLAQVVLYGAGYFALSRLVLKRFRSTKV</sequence>
<dbReference type="InterPro" id="IPR032808">
    <property type="entry name" value="DoxX"/>
</dbReference>
<dbReference type="Proteomes" id="UP001320119">
    <property type="component" value="Chromosome"/>
</dbReference>
<keyword evidence="5 7" id="KW-1133">Transmembrane helix</keyword>
<keyword evidence="9" id="KW-1185">Reference proteome</keyword>
<evidence type="ECO:0000313" key="8">
    <source>
        <dbReference type="EMBL" id="BCD96485.1"/>
    </source>
</evidence>
<organism evidence="8 9">
    <name type="scientific">Marinagarivorans cellulosilyticus</name>
    <dbReference type="NCBI Taxonomy" id="2721545"/>
    <lineage>
        <taxon>Bacteria</taxon>
        <taxon>Pseudomonadati</taxon>
        <taxon>Pseudomonadota</taxon>
        <taxon>Gammaproteobacteria</taxon>
        <taxon>Cellvibrionales</taxon>
        <taxon>Cellvibrionaceae</taxon>
        <taxon>Marinagarivorans</taxon>
    </lineage>
</organism>
<evidence type="ECO:0000256" key="5">
    <source>
        <dbReference type="ARBA" id="ARBA00022989"/>
    </source>
</evidence>
<dbReference type="KEGG" id="marq:MARGE09_P0685"/>
<dbReference type="Pfam" id="PF07681">
    <property type="entry name" value="DoxX"/>
    <property type="match status" value="1"/>
</dbReference>
<keyword evidence="6 7" id="KW-0472">Membrane</keyword>
<name>A0AAN1WFC2_9GAMM</name>
<accession>A0AAN1WFC2</accession>
<keyword evidence="4 7" id="KW-0812">Transmembrane</keyword>
<feature type="transmembrane region" description="Helical" evidence="7">
    <location>
        <begin position="98"/>
        <end position="119"/>
    </location>
</feature>
<feature type="transmembrane region" description="Helical" evidence="7">
    <location>
        <begin position="125"/>
        <end position="145"/>
    </location>
</feature>
<gene>
    <name evidence="8" type="ORF">MARGE09_P0685</name>
</gene>
<comment type="similarity">
    <text evidence="2">Belongs to the DoxX family.</text>
</comment>
<evidence type="ECO:0000256" key="3">
    <source>
        <dbReference type="ARBA" id="ARBA00022475"/>
    </source>
</evidence>
<dbReference type="InterPro" id="IPR051907">
    <property type="entry name" value="DoxX-like_oxidoreductase"/>
</dbReference>
<evidence type="ECO:0000256" key="1">
    <source>
        <dbReference type="ARBA" id="ARBA00004651"/>
    </source>
</evidence>
<dbReference type="AlphaFoldDB" id="A0AAN1WFC2"/>
<dbReference type="PANTHER" id="PTHR33452">
    <property type="entry name" value="OXIDOREDUCTASE CATD-RELATED"/>
    <property type="match status" value="1"/>
</dbReference>
<proteinExistence type="inferred from homology"/>
<evidence type="ECO:0000256" key="4">
    <source>
        <dbReference type="ARBA" id="ARBA00022692"/>
    </source>
</evidence>
<dbReference type="PANTHER" id="PTHR33452:SF1">
    <property type="entry name" value="INNER MEMBRANE PROTEIN YPHA-RELATED"/>
    <property type="match status" value="1"/>
</dbReference>
<dbReference type="GO" id="GO:0005886">
    <property type="term" value="C:plasma membrane"/>
    <property type="evidence" value="ECO:0007669"/>
    <property type="project" value="UniProtKB-SubCell"/>
</dbReference>
<reference evidence="8 9" key="1">
    <citation type="journal article" date="2022" name="IScience">
        <title>An ultrasensitive nanofiber-based assay for enzymatic hydrolysis and deep-sea microbial degradation of cellulose.</title>
        <authorList>
            <person name="Tsudome M."/>
            <person name="Tachioka M."/>
            <person name="Miyazaki M."/>
            <person name="Uchimura K."/>
            <person name="Tsuda M."/>
            <person name="Takaki Y."/>
            <person name="Deguchi S."/>
        </authorList>
    </citation>
    <scope>NUCLEOTIDE SEQUENCE [LARGE SCALE GENOMIC DNA]</scope>
    <source>
        <strain evidence="8 9">GE09</strain>
    </source>
</reference>
<comment type="subcellular location">
    <subcellularLocation>
        <location evidence="1">Cell membrane</location>
        <topology evidence="1">Multi-pass membrane protein</topology>
    </subcellularLocation>
</comment>
<dbReference type="RefSeq" id="WP_236985984.1">
    <property type="nucleotide sequence ID" value="NZ_AP023086.1"/>
</dbReference>
<protein>
    <submittedName>
        <fullName evidence="8">Oxidoreductase</fullName>
    </submittedName>
</protein>